<dbReference type="PROSITE" id="PS50109">
    <property type="entry name" value="HIS_KIN"/>
    <property type="match status" value="1"/>
</dbReference>
<dbReference type="PROSITE" id="PS50110">
    <property type="entry name" value="RESPONSE_REGULATORY"/>
    <property type="match status" value="1"/>
</dbReference>
<evidence type="ECO:0000259" key="9">
    <source>
        <dbReference type="PROSITE" id="PS50110"/>
    </source>
</evidence>
<evidence type="ECO:0000259" key="10">
    <source>
        <dbReference type="PROSITE" id="PS50112"/>
    </source>
</evidence>
<dbReference type="Pfam" id="PF02518">
    <property type="entry name" value="HATPase_c"/>
    <property type="match status" value="1"/>
</dbReference>
<dbReference type="SUPFAM" id="SSF47384">
    <property type="entry name" value="Homodimeric domain of signal transducing histidine kinase"/>
    <property type="match status" value="1"/>
</dbReference>
<reference evidence="11 12" key="1">
    <citation type="journal article" date="2016" name="Nat. Commun.">
        <title>Ectomycorrhizal ecology is imprinted in the genome of the dominant symbiotic fungus Cenococcum geophilum.</title>
        <authorList>
            <consortium name="DOE Joint Genome Institute"/>
            <person name="Peter M."/>
            <person name="Kohler A."/>
            <person name="Ohm R.A."/>
            <person name="Kuo A."/>
            <person name="Krutzmann J."/>
            <person name="Morin E."/>
            <person name="Arend M."/>
            <person name="Barry K.W."/>
            <person name="Binder M."/>
            <person name="Choi C."/>
            <person name="Clum A."/>
            <person name="Copeland A."/>
            <person name="Grisel N."/>
            <person name="Haridas S."/>
            <person name="Kipfer T."/>
            <person name="LaButti K."/>
            <person name="Lindquist E."/>
            <person name="Lipzen A."/>
            <person name="Maire R."/>
            <person name="Meier B."/>
            <person name="Mihaltcheva S."/>
            <person name="Molinier V."/>
            <person name="Murat C."/>
            <person name="Poggeler S."/>
            <person name="Quandt C.A."/>
            <person name="Sperisen C."/>
            <person name="Tritt A."/>
            <person name="Tisserant E."/>
            <person name="Crous P.W."/>
            <person name="Henrissat B."/>
            <person name="Nehls U."/>
            <person name="Egli S."/>
            <person name="Spatafora J.W."/>
            <person name="Grigoriev I.V."/>
            <person name="Martin F.M."/>
        </authorList>
    </citation>
    <scope>NUCLEOTIDE SEQUENCE [LARGE SCALE GENOMIC DNA]</scope>
    <source>
        <strain evidence="11 12">CBS 459.81</strain>
    </source>
</reference>
<comment type="catalytic activity">
    <reaction evidence="1">
        <text>ATP + protein L-histidine = ADP + protein N-phospho-L-histidine.</text>
        <dbReference type="EC" id="2.7.13.3"/>
    </reaction>
</comment>
<dbReference type="InterPro" id="IPR005467">
    <property type="entry name" value="His_kinase_dom"/>
</dbReference>
<organism evidence="11 12">
    <name type="scientific">Lepidopterella palustris CBS 459.81</name>
    <dbReference type="NCBI Taxonomy" id="1314670"/>
    <lineage>
        <taxon>Eukaryota</taxon>
        <taxon>Fungi</taxon>
        <taxon>Dikarya</taxon>
        <taxon>Ascomycota</taxon>
        <taxon>Pezizomycotina</taxon>
        <taxon>Dothideomycetes</taxon>
        <taxon>Pleosporomycetidae</taxon>
        <taxon>Mytilinidiales</taxon>
        <taxon>Argynnaceae</taxon>
        <taxon>Lepidopterella</taxon>
    </lineage>
</organism>
<feature type="domain" description="Response regulatory" evidence="9">
    <location>
        <begin position="848"/>
        <end position="980"/>
    </location>
</feature>
<dbReference type="PRINTS" id="PR00344">
    <property type="entry name" value="BCTRLSENSOR"/>
</dbReference>
<gene>
    <name evidence="11" type="ORF">K432DRAFT_296139</name>
</gene>
<keyword evidence="12" id="KW-1185">Reference proteome</keyword>
<feature type="domain" description="PAS" evidence="10">
    <location>
        <begin position="387"/>
        <end position="456"/>
    </location>
</feature>
<evidence type="ECO:0000256" key="1">
    <source>
        <dbReference type="ARBA" id="ARBA00000085"/>
    </source>
</evidence>
<feature type="compositionally biased region" description="Basic and acidic residues" evidence="7">
    <location>
        <begin position="816"/>
        <end position="829"/>
    </location>
</feature>
<evidence type="ECO:0000313" key="12">
    <source>
        <dbReference type="Proteomes" id="UP000250266"/>
    </source>
</evidence>
<dbReference type="Gene3D" id="3.30.565.10">
    <property type="entry name" value="Histidine kinase-like ATPase, C-terminal domain"/>
    <property type="match status" value="1"/>
</dbReference>
<dbReference type="InterPro" id="IPR036097">
    <property type="entry name" value="HisK_dim/P_sf"/>
</dbReference>
<dbReference type="GO" id="GO:0000155">
    <property type="term" value="F:phosphorelay sensor kinase activity"/>
    <property type="evidence" value="ECO:0007669"/>
    <property type="project" value="InterPro"/>
</dbReference>
<evidence type="ECO:0000256" key="5">
    <source>
        <dbReference type="ARBA" id="ARBA00022777"/>
    </source>
</evidence>
<dbReference type="Pfam" id="PF00072">
    <property type="entry name" value="Response_reg"/>
    <property type="match status" value="1"/>
</dbReference>
<dbReference type="InterPro" id="IPR011006">
    <property type="entry name" value="CheY-like_superfamily"/>
</dbReference>
<evidence type="ECO:0000256" key="4">
    <source>
        <dbReference type="ARBA" id="ARBA00022679"/>
    </source>
</evidence>
<protein>
    <recommendedName>
        <fullName evidence="2">histidine kinase</fullName>
        <ecNumber evidence="2">2.7.13.3</ecNumber>
    </recommendedName>
</protein>
<dbReference type="OrthoDB" id="60033at2759"/>
<dbReference type="InterPro" id="IPR003661">
    <property type="entry name" value="HisK_dim/P_dom"/>
</dbReference>
<feature type="non-terminal residue" evidence="11">
    <location>
        <position position="1"/>
    </location>
</feature>
<name>A0A8E2EC01_9PEZI</name>
<dbReference type="PANTHER" id="PTHR43047:SF72">
    <property type="entry name" value="OSMOSENSING HISTIDINE PROTEIN KINASE SLN1"/>
    <property type="match status" value="1"/>
</dbReference>
<keyword evidence="3 6" id="KW-0597">Phosphoprotein</keyword>
<dbReference type="SMART" id="SM00448">
    <property type="entry name" value="REC"/>
    <property type="match status" value="1"/>
</dbReference>
<dbReference type="SUPFAM" id="SSF52172">
    <property type="entry name" value="CheY-like"/>
    <property type="match status" value="1"/>
</dbReference>
<dbReference type="EMBL" id="KV744931">
    <property type="protein sequence ID" value="OCK81157.1"/>
    <property type="molecule type" value="Genomic_DNA"/>
</dbReference>
<dbReference type="EC" id="2.7.13.3" evidence="2"/>
<proteinExistence type="predicted"/>
<dbReference type="SMART" id="SM00387">
    <property type="entry name" value="HATPase_c"/>
    <property type="match status" value="1"/>
</dbReference>
<dbReference type="PROSITE" id="PS50112">
    <property type="entry name" value="PAS"/>
    <property type="match status" value="1"/>
</dbReference>
<evidence type="ECO:0000259" key="8">
    <source>
        <dbReference type="PROSITE" id="PS50109"/>
    </source>
</evidence>
<dbReference type="CDD" id="cd00082">
    <property type="entry name" value="HisKA"/>
    <property type="match status" value="1"/>
</dbReference>
<dbReference type="Gene3D" id="3.40.50.2300">
    <property type="match status" value="1"/>
</dbReference>
<keyword evidence="5 11" id="KW-0418">Kinase</keyword>
<dbReference type="SUPFAM" id="SSF55874">
    <property type="entry name" value="ATPase domain of HSP90 chaperone/DNA topoisomerase II/histidine kinase"/>
    <property type="match status" value="1"/>
</dbReference>
<dbReference type="InterPro" id="IPR035965">
    <property type="entry name" value="PAS-like_dom_sf"/>
</dbReference>
<dbReference type="Gene3D" id="1.10.287.130">
    <property type="match status" value="1"/>
</dbReference>
<feature type="modified residue" description="4-aspartylphosphate" evidence="6">
    <location>
        <position position="909"/>
    </location>
</feature>
<dbReference type="Proteomes" id="UP000250266">
    <property type="component" value="Unassembled WGS sequence"/>
</dbReference>
<dbReference type="PANTHER" id="PTHR43047">
    <property type="entry name" value="TWO-COMPONENT HISTIDINE PROTEIN KINASE"/>
    <property type="match status" value="1"/>
</dbReference>
<accession>A0A8E2EC01</accession>
<dbReference type="InterPro" id="IPR000014">
    <property type="entry name" value="PAS"/>
</dbReference>
<keyword evidence="4" id="KW-0808">Transferase</keyword>
<dbReference type="InterPro" id="IPR004358">
    <property type="entry name" value="Sig_transdc_His_kin-like_C"/>
</dbReference>
<dbReference type="AlphaFoldDB" id="A0A8E2EC01"/>
<dbReference type="SUPFAM" id="SSF55785">
    <property type="entry name" value="PYP-like sensor domain (PAS domain)"/>
    <property type="match status" value="1"/>
</dbReference>
<dbReference type="SMART" id="SM00388">
    <property type="entry name" value="HisKA"/>
    <property type="match status" value="1"/>
</dbReference>
<evidence type="ECO:0000256" key="6">
    <source>
        <dbReference type="PROSITE-ProRule" id="PRU00169"/>
    </source>
</evidence>
<dbReference type="GO" id="GO:0009927">
    <property type="term" value="F:histidine phosphotransfer kinase activity"/>
    <property type="evidence" value="ECO:0007669"/>
    <property type="project" value="TreeGrafter"/>
</dbReference>
<dbReference type="Gene3D" id="3.30.450.20">
    <property type="entry name" value="PAS domain"/>
    <property type="match status" value="2"/>
</dbReference>
<evidence type="ECO:0000256" key="2">
    <source>
        <dbReference type="ARBA" id="ARBA00012438"/>
    </source>
</evidence>
<evidence type="ECO:0000256" key="7">
    <source>
        <dbReference type="SAM" id="MobiDB-lite"/>
    </source>
</evidence>
<dbReference type="InterPro" id="IPR003594">
    <property type="entry name" value="HATPase_dom"/>
</dbReference>
<evidence type="ECO:0000256" key="3">
    <source>
        <dbReference type="ARBA" id="ARBA00022553"/>
    </source>
</evidence>
<sequence length="999" mass="111140">IDWTRSHLPNLSAYHQFFLSHDWASTSLGPIKHWPLRLRQVAVTILSNPDPRLVAWGPEYITVYNEACIALLAQKHPLSLGSPAAESWKEIWDQVHPLFSRAKNHGKATKVVSFRLFVNRLESFGLEETYWSFTVSPIVGADGTAVGVLDEFTETTKSVLAERRLGTILELDDRATTASSLKVLWAILLQALERNTKDVAFALLYTVDGIESNNGISMPISDSVPTSKRCNLEGVVGITNDFPAAVSSFDLSEDTDGLSPIFRQAWMSLKPLHLPANCIIPKNSLRGIAPDRVFGEPCKSAVVCPFPPLSGAHIVGFLVLGLNAHRPYDEDYESFVQLLVARLYKSLASIFLPVVQQRSRAVAEKMALYHDSLSKELFRRGQAIEKAEQDFRHFSETAPIAFAVFQADGHPIYRNQAYYDLNGVSRDSAASGRFLSVHPEDAPFVQQQWAHLAAGQMVDPFEYRVSKSSESPRAEFSAMKGYRWMLAHPIPQLNGKGAWDKIVCWYTDITHQKYSELLQTQKLQNELESKELTKNFIDMTCHEIRNPLTAILQSAEGILETPSNAEDVQRFARTITICADHATRITEDILTLSKMDTNLMKLAPGRVRPINVVQQALNIHEAEMQRYGIKSNVVIDRSLEDLRTNTTVFDESRVLQVLINLISNAIKFTRDQPRREIIVTLSSWLNRPVLDANNVPFVPLHGPENDHMLGPEWGNGQDVFIQFSVEDTGIGMSEIEREHLSLHFSQASPKTYKKYDGSGLGMYISRKLAELQGGQIGASSKIGQGTTFTFFIKARRCEPGDSIDGSPITTIKAHRFASEDTSDGHDSPTKPKQNSGSEPSADPNPSLHILVVEDNIINQRVLAQSLRIKGHTVHVANHGGEALDFLCRSTFDSDTPLSTLTQLSVILLDLEMPVMNGLACITRIRELEGSGVITRHVPVIAVTANARPEKIQEALRNGMDAVVTKPFKVHDLVLRIKEVLKDCDRGENAGWKSATPVSV</sequence>
<dbReference type="CDD" id="cd17546">
    <property type="entry name" value="REC_hyHK_CKI1_RcsC-like"/>
    <property type="match status" value="1"/>
</dbReference>
<dbReference type="GO" id="GO:0005886">
    <property type="term" value="C:plasma membrane"/>
    <property type="evidence" value="ECO:0007669"/>
    <property type="project" value="TreeGrafter"/>
</dbReference>
<evidence type="ECO:0000313" key="11">
    <source>
        <dbReference type="EMBL" id="OCK81157.1"/>
    </source>
</evidence>
<feature type="region of interest" description="Disordered" evidence="7">
    <location>
        <begin position="816"/>
        <end position="845"/>
    </location>
</feature>
<dbReference type="InterPro" id="IPR036890">
    <property type="entry name" value="HATPase_C_sf"/>
</dbReference>
<dbReference type="Pfam" id="PF00512">
    <property type="entry name" value="HisKA"/>
    <property type="match status" value="1"/>
</dbReference>
<dbReference type="InterPro" id="IPR001789">
    <property type="entry name" value="Sig_transdc_resp-reg_receiver"/>
</dbReference>
<feature type="domain" description="Histidine kinase" evidence="8">
    <location>
        <begin position="539"/>
        <end position="796"/>
    </location>
</feature>